<feature type="domain" description="Helix-turn-helix" evidence="1">
    <location>
        <begin position="7"/>
        <end position="58"/>
    </location>
</feature>
<dbReference type="OrthoDB" id="5609458at2"/>
<dbReference type="InterPro" id="IPR009061">
    <property type="entry name" value="DNA-bd_dom_put_sf"/>
</dbReference>
<protein>
    <submittedName>
        <fullName evidence="2">Helix-turn-helix domain-containing protein</fullName>
    </submittedName>
</protein>
<dbReference type="EMBL" id="FOBH01000016">
    <property type="protein sequence ID" value="SEL56993.1"/>
    <property type="molecule type" value="Genomic_DNA"/>
</dbReference>
<dbReference type="STRING" id="1233.SAMN05216387_1163"/>
<dbReference type="Pfam" id="PF12728">
    <property type="entry name" value="HTH_17"/>
    <property type="match status" value="1"/>
</dbReference>
<sequence>MEKQVKLLTADQVADILGVTSHTLAVWRSTGRYSLSYVKTGRLVRYLEADVLSFIERRTQTHNACGA</sequence>
<organism evidence="2 3">
    <name type="scientific">Nitrosovibrio tenuis</name>
    <dbReference type="NCBI Taxonomy" id="1233"/>
    <lineage>
        <taxon>Bacteria</taxon>
        <taxon>Pseudomonadati</taxon>
        <taxon>Pseudomonadota</taxon>
        <taxon>Betaproteobacteria</taxon>
        <taxon>Nitrosomonadales</taxon>
        <taxon>Nitrosomonadaceae</taxon>
        <taxon>Nitrosovibrio</taxon>
    </lineage>
</organism>
<dbReference type="Proteomes" id="UP000198620">
    <property type="component" value="Unassembled WGS sequence"/>
</dbReference>
<reference evidence="2 3" key="1">
    <citation type="submission" date="2016-10" db="EMBL/GenBank/DDBJ databases">
        <authorList>
            <person name="de Groot N.N."/>
        </authorList>
    </citation>
    <scope>NUCLEOTIDE SEQUENCE [LARGE SCALE GENOMIC DNA]</scope>
    <source>
        <strain evidence="2 3">Nv1</strain>
    </source>
</reference>
<dbReference type="InterPro" id="IPR041657">
    <property type="entry name" value="HTH_17"/>
</dbReference>
<proteinExistence type="predicted"/>
<evidence type="ECO:0000313" key="2">
    <source>
        <dbReference type="EMBL" id="SEL56993.1"/>
    </source>
</evidence>
<dbReference type="AlphaFoldDB" id="A0A1H7R9Y1"/>
<dbReference type="SUPFAM" id="SSF46955">
    <property type="entry name" value="Putative DNA-binding domain"/>
    <property type="match status" value="1"/>
</dbReference>
<dbReference type="RefSeq" id="WP_090829485.1">
    <property type="nucleotide sequence ID" value="NZ_FOBH01000016.1"/>
</dbReference>
<evidence type="ECO:0000259" key="1">
    <source>
        <dbReference type="Pfam" id="PF12728"/>
    </source>
</evidence>
<evidence type="ECO:0000313" key="3">
    <source>
        <dbReference type="Proteomes" id="UP000198620"/>
    </source>
</evidence>
<accession>A0A1H7R9Y1</accession>
<keyword evidence="3" id="KW-1185">Reference proteome</keyword>
<name>A0A1H7R9Y1_9PROT</name>
<gene>
    <name evidence="2" type="ORF">SAMN05216387_1163</name>
</gene>